<dbReference type="Pfam" id="PF00877">
    <property type="entry name" value="NLPC_P60"/>
    <property type="match status" value="1"/>
</dbReference>
<dbReference type="PROSITE" id="PS51935">
    <property type="entry name" value="NLPC_P60"/>
    <property type="match status" value="1"/>
</dbReference>
<reference evidence="12 13" key="2">
    <citation type="journal article" date="2016" name="Int. J. Syst. Evol. Microbiol.">
        <title>Bacillus gobiensis sp. nov., isolated from a soil sample.</title>
        <authorList>
            <person name="Liu B."/>
            <person name="Liu G.H."/>
            <person name="Cetin S."/>
            <person name="Schumann P."/>
            <person name="Pan Z.Z."/>
            <person name="Chen Q.Q."/>
        </authorList>
    </citation>
    <scope>NUCLEOTIDE SEQUENCE [LARGE SCALE GENOMIC DNA]</scope>
    <source>
        <strain evidence="12 13">FJAT-4402</strain>
    </source>
</reference>
<organism evidence="12 13">
    <name type="scientific">Bacillus gobiensis</name>
    <dbReference type="NCBI Taxonomy" id="1441095"/>
    <lineage>
        <taxon>Bacteria</taxon>
        <taxon>Bacillati</taxon>
        <taxon>Bacillota</taxon>
        <taxon>Bacilli</taxon>
        <taxon>Bacillales</taxon>
        <taxon>Bacillaceae</taxon>
        <taxon>Bacillus</taxon>
    </lineage>
</organism>
<evidence type="ECO:0000256" key="6">
    <source>
        <dbReference type="ARBA" id="ARBA00022807"/>
    </source>
</evidence>
<name>A0A0M4FFW6_9BACI</name>
<dbReference type="GO" id="GO:0008234">
    <property type="term" value="F:cysteine-type peptidase activity"/>
    <property type="evidence" value="ECO:0007669"/>
    <property type="project" value="UniProtKB-KW"/>
</dbReference>
<feature type="signal peptide" evidence="9">
    <location>
        <begin position="1"/>
        <end position="20"/>
    </location>
</feature>
<keyword evidence="6" id="KW-0788">Thiol protease</keyword>
<keyword evidence="5" id="KW-0378">Hydrolase</keyword>
<keyword evidence="7" id="KW-0961">Cell wall biogenesis/degradation</keyword>
<feature type="compositionally biased region" description="Basic and acidic residues" evidence="8">
    <location>
        <begin position="215"/>
        <end position="232"/>
    </location>
</feature>
<dbReference type="SUPFAM" id="SSF54106">
    <property type="entry name" value="LysM domain"/>
    <property type="match status" value="4"/>
</dbReference>
<dbReference type="GO" id="GO:0008932">
    <property type="term" value="F:lytic endotransglycosylase activity"/>
    <property type="evidence" value="ECO:0007669"/>
    <property type="project" value="TreeGrafter"/>
</dbReference>
<feature type="region of interest" description="Disordered" evidence="8">
    <location>
        <begin position="136"/>
        <end position="159"/>
    </location>
</feature>
<dbReference type="Proteomes" id="UP000067625">
    <property type="component" value="Chromosome"/>
</dbReference>
<feature type="domain" description="NlpC/P60" evidence="11">
    <location>
        <begin position="308"/>
        <end position="426"/>
    </location>
</feature>
<keyword evidence="4" id="KW-0677">Repeat</keyword>
<comment type="similarity">
    <text evidence="1">Belongs to the peptidase C40 family.</text>
</comment>
<feature type="domain" description="LysM" evidence="10">
    <location>
        <begin position="238"/>
        <end position="281"/>
    </location>
</feature>
<protein>
    <submittedName>
        <fullName evidence="12">D-gamma-glutamyl-meso-diaminopimelic acid endopeptidase</fullName>
    </submittedName>
</protein>
<evidence type="ECO:0000256" key="2">
    <source>
        <dbReference type="ARBA" id="ARBA00022670"/>
    </source>
</evidence>
<feature type="compositionally biased region" description="Low complexity" evidence="8">
    <location>
        <begin position="141"/>
        <end position="153"/>
    </location>
</feature>
<dbReference type="InterPro" id="IPR038765">
    <property type="entry name" value="Papain-like_cys_pep_sf"/>
</dbReference>
<feature type="domain" description="LysM" evidence="10">
    <location>
        <begin position="95"/>
        <end position="138"/>
    </location>
</feature>
<keyword evidence="2" id="KW-0645">Protease</keyword>
<dbReference type="InterPro" id="IPR036779">
    <property type="entry name" value="LysM_dom_sf"/>
</dbReference>
<dbReference type="InterPro" id="IPR000064">
    <property type="entry name" value="NLP_P60_dom"/>
</dbReference>
<dbReference type="SUPFAM" id="SSF54001">
    <property type="entry name" value="Cysteine proteinases"/>
    <property type="match status" value="1"/>
</dbReference>
<feature type="region of interest" description="Disordered" evidence="8">
    <location>
        <begin position="210"/>
        <end position="242"/>
    </location>
</feature>
<gene>
    <name evidence="12" type="ORF">AM592_06670</name>
</gene>
<evidence type="ECO:0000259" key="10">
    <source>
        <dbReference type="PROSITE" id="PS51782"/>
    </source>
</evidence>
<evidence type="ECO:0000256" key="8">
    <source>
        <dbReference type="SAM" id="MobiDB-lite"/>
    </source>
</evidence>
<feature type="region of interest" description="Disordered" evidence="8">
    <location>
        <begin position="283"/>
        <end position="306"/>
    </location>
</feature>
<keyword evidence="13" id="KW-1185">Reference proteome</keyword>
<dbReference type="AlphaFoldDB" id="A0A0M4FFW6"/>
<dbReference type="OrthoDB" id="9813368at2"/>
<dbReference type="PANTHER" id="PTHR33734">
    <property type="entry name" value="LYSM DOMAIN-CONTAINING GPI-ANCHORED PROTEIN 2"/>
    <property type="match status" value="1"/>
</dbReference>
<evidence type="ECO:0000256" key="1">
    <source>
        <dbReference type="ARBA" id="ARBA00007074"/>
    </source>
</evidence>
<dbReference type="PATRIC" id="fig|1441095.3.peg.1473"/>
<reference evidence="13" key="1">
    <citation type="submission" date="2015-08" db="EMBL/GenBank/DDBJ databases">
        <title>Genome sequencing project for genomic taxonomy and phylogenomics of Bacillus-like bacteria.</title>
        <authorList>
            <person name="Liu B."/>
            <person name="Wang J."/>
            <person name="Zhu Y."/>
            <person name="Liu G."/>
            <person name="Chen Q."/>
            <person name="Chen Z."/>
            <person name="Lan J."/>
            <person name="Che J."/>
            <person name="Ge C."/>
            <person name="Shi H."/>
            <person name="Pan Z."/>
            <person name="Liu X."/>
        </authorList>
    </citation>
    <scope>NUCLEOTIDE SEQUENCE [LARGE SCALE GENOMIC DNA]</scope>
    <source>
        <strain evidence="13">FJAT-4402</strain>
    </source>
</reference>
<evidence type="ECO:0000256" key="4">
    <source>
        <dbReference type="ARBA" id="ARBA00022737"/>
    </source>
</evidence>
<evidence type="ECO:0000313" key="13">
    <source>
        <dbReference type="Proteomes" id="UP000067625"/>
    </source>
</evidence>
<evidence type="ECO:0000256" key="9">
    <source>
        <dbReference type="SAM" id="SignalP"/>
    </source>
</evidence>
<sequence>MNNRIVVGLTASALAGTAFAAPSAEAVSITVKKGDSLWKLSRDYHTSIDSIKLANNLSSTQLMIGQVLKIPKKADSNTQKKTAVPAKKPAKPSISTYTVKYGDSLWMIARNSHTSVQEIRNLNSLSSDMIYPGQKLKLKKSSQSSQQKPSSGSIVQTNTDSVDTDTYQVQLGDSLWKIANKHNLSLAELKTLNQLTSDTIYPGKILKLKASGKPPAEKPQDIEQSQEPEKPENPSSAAEHTVKAGDSLWKIANQYNISVQQIRDFNQLVSDVLQIGQVIRISEAGKKPEPTQPVNPPSQPSTDPEQIGIKADRMIEEAMKYIGVPYRWGGNNPSGFDCSGFIYYSINKVASISRLSTAGYWNSMKSIGEPSRGDFVYFTTYKAGPSHMGIYLGNGDFIHAGSSGVEISNLSNSYWNKRYLGAKRFF</sequence>
<dbReference type="PANTHER" id="PTHR33734:SF22">
    <property type="entry name" value="MEMBRANE-BOUND LYTIC MUREIN TRANSGLYCOSYLASE D"/>
    <property type="match status" value="1"/>
</dbReference>
<dbReference type="SMART" id="SM00257">
    <property type="entry name" value="LysM"/>
    <property type="match status" value="4"/>
</dbReference>
<dbReference type="InterPro" id="IPR018392">
    <property type="entry name" value="LysM"/>
</dbReference>
<dbReference type="Gene3D" id="3.90.1720.10">
    <property type="entry name" value="endopeptidase domain like (from Nostoc punctiforme)"/>
    <property type="match status" value="1"/>
</dbReference>
<evidence type="ECO:0000256" key="7">
    <source>
        <dbReference type="ARBA" id="ARBA00023316"/>
    </source>
</evidence>
<feature type="domain" description="LysM" evidence="10">
    <location>
        <begin position="27"/>
        <end position="70"/>
    </location>
</feature>
<evidence type="ECO:0000313" key="12">
    <source>
        <dbReference type="EMBL" id="ALC81311.1"/>
    </source>
</evidence>
<dbReference type="Gene3D" id="3.10.350.10">
    <property type="entry name" value="LysM domain"/>
    <property type="match status" value="4"/>
</dbReference>
<accession>A0A0M4FFW6</accession>
<dbReference type="EMBL" id="CP012600">
    <property type="protein sequence ID" value="ALC81311.1"/>
    <property type="molecule type" value="Genomic_DNA"/>
</dbReference>
<dbReference type="Pfam" id="PF01476">
    <property type="entry name" value="LysM"/>
    <property type="match status" value="4"/>
</dbReference>
<dbReference type="RefSeq" id="WP_053603067.1">
    <property type="nucleotide sequence ID" value="NZ_CP012600.1"/>
</dbReference>
<keyword evidence="3 9" id="KW-0732">Signal</keyword>
<feature type="chain" id="PRO_5005794231" evidence="9">
    <location>
        <begin position="21"/>
        <end position="426"/>
    </location>
</feature>
<feature type="domain" description="LysM" evidence="10">
    <location>
        <begin position="165"/>
        <end position="208"/>
    </location>
</feature>
<dbReference type="STRING" id="1441095.AM592_06670"/>
<dbReference type="CDD" id="cd00118">
    <property type="entry name" value="LysM"/>
    <property type="match status" value="4"/>
</dbReference>
<feature type="compositionally biased region" description="Pro residues" evidence="8">
    <location>
        <begin position="290"/>
        <end position="299"/>
    </location>
</feature>
<dbReference type="PROSITE" id="PS51782">
    <property type="entry name" value="LYSM"/>
    <property type="match status" value="4"/>
</dbReference>
<dbReference type="GO" id="GO:0006508">
    <property type="term" value="P:proteolysis"/>
    <property type="evidence" value="ECO:0007669"/>
    <property type="project" value="UniProtKB-KW"/>
</dbReference>
<evidence type="ECO:0000259" key="11">
    <source>
        <dbReference type="PROSITE" id="PS51935"/>
    </source>
</evidence>
<dbReference type="GO" id="GO:0071555">
    <property type="term" value="P:cell wall organization"/>
    <property type="evidence" value="ECO:0007669"/>
    <property type="project" value="UniProtKB-KW"/>
</dbReference>
<dbReference type="FunFam" id="3.90.1720.10:FF:000009">
    <property type="entry name" value="Peptidoglycan endopeptidase LytF"/>
    <property type="match status" value="1"/>
</dbReference>
<evidence type="ECO:0000256" key="3">
    <source>
        <dbReference type="ARBA" id="ARBA00022729"/>
    </source>
</evidence>
<evidence type="ECO:0000256" key="5">
    <source>
        <dbReference type="ARBA" id="ARBA00022801"/>
    </source>
</evidence>
<proteinExistence type="inferred from homology"/>